<reference evidence="4 5" key="1">
    <citation type="journal article" date="2016" name="Nat. Commun.">
        <title>Thousands of microbial genomes shed light on interconnected biogeochemical processes in an aquifer system.</title>
        <authorList>
            <person name="Anantharaman K."/>
            <person name="Brown C.T."/>
            <person name="Hug L.A."/>
            <person name="Sharon I."/>
            <person name="Castelle C.J."/>
            <person name="Probst A.J."/>
            <person name="Thomas B.C."/>
            <person name="Singh A."/>
            <person name="Wilkins M.J."/>
            <person name="Karaoz U."/>
            <person name="Brodie E.L."/>
            <person name="Williams K.H."/>
            <person name="Hubbard S.S."/>
            <person name="Banfield J.F."/>
        </authorList>
    </citation>
    <scope>NUCLEOTIDE SEQUENCE [LARGE SCALE GENOMIC DNA]</scope>
</reference>
<dbReference type="Pfam" id="PF01668">
    <property type="entry name" value="SmpB"/>
    <property type="match status" value="1"/>
</dbReference>
<dbReference type="HAMAP" id="MF_00023">
    <property type="entry name" value="SmpB"/>
    <property type="match status" value="1"/>
</dbReference>
<evidence type="ECO:0000256" key="2">
    <source>
        <dbReference type="ARBA" id="ARBA00022884"/>
    </source>
</evidence>
<evidence type="ECO:0000313" key="4">
    <source>
        <dbReference type="EMBL" id="OHA67721.1"/>
    </source>
</evidence>
<dbReference type="GO" id="GO:0003723">
    <property type="term" value="F:RNA binding"/>
    <property type="evidence" value="ECO:0007669"/>
    <property type="project" value="UniProtKB-UniRule"/>
</dbReference>
<dbReference type="InterPro" id="IPR000037">
    <property type="entry name" value="SsrA-bd_prot"/>
</dbReference>
<dbReference type="GO" id="GO:0070929">
    <property type="term" value="P:trans-translation"/>
    <property type="evidence" value="ECO:0007669"/>
    <property type="project" value="UniProtKB-UniRule"/>
</dbReference>
<proteinExistence type="inferred from homology"/>
<dbReference type="Gene3D" id="2.40.280.10">
    <property type="match status" value="1"/>
</dbReference>
<evidence type="ECO:0000256" key="3">
    <source>
        <dbReference type="HAMAP-Rule" id="MF_00023"/>
    </source>
</evidence>
<dbReference type="PANTHER" id="PTHR30308:SF2">
    <property type="entry name" value="SSRA-BINDING PROTEIN"/>
    <property type="match status" value="1"/>
</dbReference>
<organism evidence="4 5">
    <name type="scientific">Candidatus Wildermuthbacteria bacterium RIFCSPHIGHO2_02_FULL_47_17</name>
    <dbReference type="NCBI Taxonomy" id="1802452"/>
    <lineage>
        <taxon>Bacteria</taxon>
        <taxon>Candidatus Wildermuthiibacteriota</taxon>
    </lineage>
</organism>
<comment type="caution">
    <text evidence="4">The sequence shown here is derived from an EMBL/GenBank/DDBJ whole genome shotgun (WGS) entry which is preliminary data.</text>
</comment>
<dbReference type="AlphaFoldDB" id="A0A1G2R6K6"/>
<evidence type="ECO:0000313" key="5">
    <source>
        <dbReference type="Proteomes" id="UP000179258"/>
    </source>
</evidence>
<dbReference type="InterPro" id="IPR020081">
    <property type="entry name" value="SsrA-bd_prot_CS"/>
</dbReference>
<dbReference type="PANTHER" id="PTHR30308">
    <property type="entry name" value="TMRNA-BINDING COMPONENT OF TRANS-TRANSLATION TAGGING COMPLEX"/>
    <property type="match status" value="1"/>
</dbReference>
<comment type="similarity">
    <text evidence="3">Belongs to the SmpB family.</text>
</comment>
<evidence type="ECO:0000256" key="1">
    <source>
        <dbReference type="ARBA" id="ARBA00022490"/>
    </source>
</evidence>
<protein>
    <recommendedName>
        <fullName evidence="3">SsrA-binding protein</fullName>
    </recommendedName>
    <alternativeName>
        <fullName evidence="3">Small protein B</fullName>
    </alternativeName>
</protein>
<keyword evidence="1 3" id="KW-0963">Cytoplasm</keyword>
<dbReference type="CDD" id="cd09294">
    <property type="entry name" value="SmpB"/>
    <property type="match status" value="1"/>
</dbReference>
<keyword evidence="2 3" id="KW-0694">RNA-binding</keyword>
<dbReference type="SUPFAM" id="SSF74982">
    <property type="entry name" value="Small protein B (SmpB)"/>
    <property type="match status" value="1"/>
</dbReference>
<gene>
    <name evidence="3" type="primary">smpB</name>
    <name evidence="4" type="ORF">A3D59_04805</name>
</gene>
<sequence>MIALAENKKVFFEYEILETYEAGIILLGQEVKSIRLGHAQLAGSYVVVKEEELWLVGATVPPYQPKNAPADYNPQRPRKLLLQKSEINYLLGKAQQKGLTLVPIKMYTKHDKIKLLFGIARGRKKRGKKELLKKRAVVREVHRELRARG</sequence>
<dbReference type="Proteomes" id="UP000179258">
    <property type="component" value="Unassembled WGS sequence"/>
</dbReference>
<comment type="function">
    <text evidence="3">Required for rescue of stalled ribosomes mediated by trans-translation. Binds to transfer-messenger RNA (tmRNA), required for stable association of tmRNA with ribosomes. tmRNA and SmpB together mimic tRNA shape, replacing the anticodon stem-loop with SmpB. tmRNA is encoded by the ssrA gene; the 2 termini fold to resemble tRNA(Ala) and it encodes a 'tag peptide', a short internal open reading frame. During trans-translation Ala-aminoacylated tmRNA acts like a tRNA, entering the A-site of stalled ribosomes, displacing the stalled mRNA. The ribosome then switches to translate the ORF on the tmRNA; the nascent peptide is terminated with the 'tag peptide' encoded by the tmRNA and targeted for degradation. The ribosome is freed to recommence translation, which seems to be the essential function of trans-translation.</text>
</comment>
<comment type="subcellular location">
    <subcellularLocation>
        <location evidence="3">Cytoplasm</location>
    </subcellularLocation>
    <text evidence="3">The tmRNA-SmpB complex associates with stalled 70S ribosomes.</text>
</comment>
<accession>A0A1G2R6K6</accession>
<dbReference type="InterPro" id="IPR023620">
    <property type="entry name" value="SmpB"/>
</dbReference>
<dbReference type="NCBIfam" id="TIGR00086">
    <property type="entry name" value="smpB"/>
    <property type="match status" value="1"/>
</dbReference>
<dbReference type="EMBL" id="MHTX01000035">
    <property type="protein sequence ID" value="OHA67721.1"/>
    <property type="molecule type" value="Genomic_DNA"/>
</dbReference>
<dbReference type="NCBIfam" id="NF003843">
    <property type="entry name" value="PRK05422.1"/>
    <property type="match status" value="1"/>
</dbReference>
<name>A0A1G2R6K6_9BACT</name>
<dbReference type="GO" id="GO:0005829">
    <property type="term" value="C:cytosol"/>
    <property type="evidence" value="ECO:0007669"/>
    <property type="project" value="TreeGrafter"/>
</dbReference>
<dbReference type="PROSITE" id="PS01317">
    <property type="entry name" value="SSRP"/>
    <property type="match status" value="1"/>
</dbReference>
<dbReference type="GO" id="GO:0070930">
    <property type="term" value="P:trans-translation-dependent protein tagging"/>
    <property type="evidence" value="ECO:0007669"/>
    <property type="project" value="TreeGrafter"/>
</dbReference>